<keyword evidence="1" id="KW-0548">Nucleotidyltransferase</keyword>
<evidence type="ECO:0000313" key="1">
    <source>
        <dbReference type="EMBL" id="MBY87098.1"/>
    </source>
</evidence>
<protein>
    <submittedName>
        <fullName evidence="1">Putative RNA-directed DNA polymerase</fullName>
    </submittedName>
</protein>
<keyword evidence="1" id="KW-0695">RNA-directed DNA polymerase</keyword>
<dbReference type="PANTHER" id="PTHR33332">
    <property type="entry name" value="REVERSE TRANSCRIPTASE DOMAIN-CONTAINING PROTEIN"/>
    <property type="match status" value="1"/>
</dbReference>
<dbReference type="AlphaFoldDB" id="A0A2S2RAW2"/>
<name>A0A2S2RAW2_9HEMI</name>
<accession>A0A2S2RAW2</accession>
<reference evidence="1" key="1">
    <citation type="submission" date="2018-04" db="EMBL/GenBank/DDBJ databases">
        <title>Transcriptome assembly of Sipha flava.</title>
        <authorList>
            <person name="Scully E.D."/>
            <person name="Geib S.M."/>
            <person name="Palmer N.A."/>
            <person name="Koch K."/>
            <person name="Bradshaw J."/>
            <person name="Heng-Moss T."/>
            <person name="Sarath G."/>
        </authorList>
    </citation>
    <scope>NUCLEOTIDE SEQUENCE</scope>
</reference>
<sequence length="281" mass="33150">MIKLNPYPIQYVTLINDFICYDADYADDKVIIFINNDPITASSNLQIHLNYLSEWYDKWRVKINQNKSVHTTFTLKQSIGPNITLKNVQIPTSDTVKYLGLILDKRLTWNKHLRTKRITLNNHMRMLRPLLIRNKFSTLNTKLLIYKSLLKPIWTYGLQLWGAAKKSNTDKIQTFQNISLRRLSNAPSYISNLTLHNDLHMRTIVEEARIFYTRFHKRLQTHPVQYIYTENPDNNHSSTSSGYIGIERAVRVRVPDRIYAFYLRSSVNLHSSFDYVKSRRP</sequence>
<dbReference type="GO" id="GO:0003964">
    <property type="term" value="F:RNA-directed DNA polymerase activity"/>
    <property type="evidence" value="ECO:0007669"/>
    <property type="project" value="UniProtKB-KW"/>
</dbReference>
<keyword evidence="1" id="KW-0808">Transferase</keyword>
<organism evidence="1">
    <name type="scientific">Sipha flava</name>
    <name type="common">yellow sugarcane aphid</name>
    <dbReference type="NCBI Taxonomy" id="143950"/>
    <lineage>
        <taxon>Eukaryota</taxon>
        <taxon>Metazoa</taxon>
        <taxon>Ecdysozoa</taxon>
        <taxon>Arthropoda</taxon>
        <taxon>Hexapoda</taxon>
        <taxon>Insecta</taxon>
        <taxon>Pterygota</taxon>
        <taxon>Neoptera</taxon>
        <taxon>Paraneoptera</taxon>
        <taxon>Hemiptera</taxon>
        <taxon>Sternorrhyncha</taxon>
        <taxon>Aphidomorpha</taxon>
        <taxon>Aphidoidea</taxon>
        <taxon>Aphididae</taxon>
        <taxon>Sipha</taxon>
    </lineage>
</organism>
<proteinExistence type="predicted"/>
<gene>
    <name evidence="1" type="primary">RTase_71</name>
    <name evidence="1" type="ORF">g.74391</name>
</gene>
<dbReference type="EMBL" id="GGMS01017895">
    <property type="protein sequence ID" value="MBY87098.1"/>
    <property type="molecule type" value="Transcribed_RNA"/>
</dbReference>